<sequence>MADRIPATVASLQEARDGVLSFERELRRSPDLAARLAYPRAWIALKAEGEWRYAFALWAGHRGLDAATYLAVSERLDGRRSDAALSAWFAPVADPRRQEKHLRRLRELFLRHGQGRAPNARTRFLELAVEEPGHEKSGEKQLVDLLEAVYRGLSVPAQAAFRKRIGQ</sequence>
<accession>A0A017HN25</accession>
<dbReference type="HOGENOM" id="CLU_1634146_0_0_5"/>
<evidence type="ECO:0000313" key="2">
    <source>
        <dbReference type="Proteomes" id="UP000019666"/>
    </source>
</evidence>
<evidence type="ECO:0000313" key="1">
    <source>
        <dbReference type="EMBL" id="EYD75720.1"/>
    </source>
</evidence>
<dbReference type="RefSeq" id="WP_156362741.1">
    <property type="nucleotide sequence ID" value="NZ_KK088560.1"/>
</dbReference>
<dbReference type="EMBL" id="AOSK01000068">
    <property type="protein sequence ID" value="EYD75720.1"/>
    <property type="molecule type" value="Genomic_DNA"/>
</dbReference>
<comment type="caution">
    <text evidence="1">The sequence shown here is derived from an EMBL/GenBank/DDBJ whole genome shotgun (WGS) entry which is preliminary data.</text>
</comment>
<organism evidence="1 2">
    <name type="scientific">Rubellimicrobium mesophilum DSM 19309</name>
    <dbReference type="NCBI Taxonomy" id="442562"/>
    <lineage>
        <taxon>Bacteria</taxon>
        <taxon>Pseudomonadati</taxon>
        <taxon>Pseudomonadota</taxon>
        <taxon>Alphaproteobacteria</taxon>
        <taxon>Rhodobacterales</taxon>
        <taxon>Roseobacteraceae</taxon>
        <taxon>Rubellimicrobium</taxon>
    </lineage>
</organism>
<name>A0A017HN25_9RHOB</name>
<dbReference type="Proteomes" id="UP000019666">
    <property type="component" value="Unassembled WGS sequence"/>
</dbReference>
<keyword evidence="2" id="KW-1185">Reference proteome</keyword>
<gene>
    <name evidence="1" type="ORF">Rumeso_02807</name>
</gene>
<proteinExistence type="predicted"/>
<dbReference type="AlphaFoldDB" id="A0A017HN25"/>
<reference evidence="1 2" key="1">
    <citation type="submission" date="2013-02" db="EMBL/GenBank/DDBJ databases">
        <authorList>
            <person name="Fiebig A."/>
            <person name="Goeker M."/>
            <person name="Klenk H.-P.P."/>
        </authorList>
    </citation>
    <scope>NUCLEOTIDE SEQUENCE [LARGE SCALE GENOMIC DNA]</scope>
    <source>
        <strain evidence="1 2">DSM 19309</strain>
    </source>
</reference>
<dbReference type="OrthoDB" id="7853057at2"/>
<protein>
    <submittedName>
        <fullName evidence="1">Uncharacterized protein</fullName>
    </submittedName>
</protein>